<dbReference type="Proteomes" id="UP000886070">
    <property type="component" value="Unassembled WGS sequence"/>
</dbReference>
<organism evidence="1">
    <name type="scientific">Aerophobetes bacterium</name>
    <dbReference type="NCBI Taxonomy" id="2030807"/>
    <lineage>
        <taxon>Bacteria</taxon>
        <taxon>Candidatus Aerophobota</taxon>
    </lineage>
</organism>
<proteinExistence type="predicted"/>
<dbReference type="EMBL" id="DRTT01000109">
    <property type="protein sequence ID" value="HHF98603.1"/>
    <property type="molecule type" value="Genomic_DNA"/>
</dbReference>
<reference evidence="1" key="1">
    <citation type="journal article" date="2020" name="mSystems">
        <title>Genome- and Community-Level Interaction Insights into Carbon Utilization and Element Cycling Functions of Hydrothermarchaeota in Hydrothermal Sediment.</title>
        <authorList>
            <person name="Zhou Z."/>
            <person name="Liu Y."/>
            <person name="Xu W."/>
            <person name="Pan J."/>
            <person name="Luo Z.H."/>
            <person name="Li M."/>
        </authorList>
    </citation>
    <scope>NUCLEOTIDE SEQUENCE [LARGE SCALE GENOMIC DNA]</scope>
    <source>
        <strain evidence="1">HyVt-92</strain>
    </source>
</reference>
<evidence type="ECO:0000313" key="1">
    <source>
        <dbReference type="EMBL" id="HHF98603.1"/>
    </source>
</evidence>
<accession>A0A7V5HZ57</accession>
<feature type="non-terminal residue" evidence="1">
    <location>
        <position position="279"/>
    </location>
</feature>
<dbReference type="AlphaFoldDB" id="A0A7V5HZ57"/>
<name>A0A7V5HZ57_UNCAE</name>
<comment type="caution">
    <text evidence="1">The sequence shown here is derived from an EMBL/GenBank/DDBJ whole genome shotgun (WGS) entry which is preliminary data.</text>
</comment>
<sequence>MERGKPLGKVISKEEFTLKLEKRAQRFFKVGNLILKKRYFSQNYYSNLENEAHILETFLDDHKARGNKTFAFFTELVACIRWIARTAHTLKHIQNRYKSYGVEKDGKLLTDIKNSLEFCNSSISNLYKALKEEALSIGIKVPSSYLNEEDFMEAEIQEYLVQDIDEDYCCLYQEEKVIEVTFAYVDVADRLAQLLEEEEPTEDKIEELSSAFHRIQSKYDSYISGSKEEKEDKRLKKMRGYTSVCLHLLEAALYMLHFYERHIKADGLSGLKEKISRIV</sequence>
<gene>
    <name evidence="1" type="ORF">ENL39_03850</name>
</gene>
<protein>
    <submittedName>
        <fullName evidence="1">Uncharacterized protein</fullName>
    </submittedName>
</protein>